<dbReference type="InterPro" id="IPR007502">
    <property type="entry name" value="Helicase-assoc_dom"/>
</dbReference>
<dbReference type="PANTHER" id="PTHR43519:SF1">
    <property type="entry name" value="ATP-DEPENDENT RNA HELICASE HRPB"/>
    <property type="match status" value="1"/>
</dbReference>
<keyword evidence="2" id="KW-0547">Nucleotide-binding</keyword>
<evidence type="ECO:0000256" key="4">
    <source>
        <dbReference type="ARBA" id="ARBA00022806"/>
    </source>
</evidence>
<dbReference type="PROSITE" id="PS51194">
    <property type="entry name" value="HELICASE_CTER"/>
    <property type="match status" value="1"/>
</dbReference>
<dbReference type="Pfam" id="PF04408">
    <property type="entry name" value="WHD_HA2"/>
    <property type="match status" value="1"/>
</dbReference>
<dbReference type="CDD" id="cd17990">
    <property type="entry name" value="DEXHc_HrpB"/>
    <property type="match status" value="1"/>
</dbReference>
<dbReference type="Pfam" id="PF00271">
    <property type="entry name" value="Helicase_C"/>
    <property type="match status" value="1"/>
</dbReference>
<dbReference type="EC" id="3.6.4.13" evidence="1"/>
<evidence type="ECO:0000259" key="6">
    <source>
        <dbReference type="PROSITE" id="PS51192"/>
    </source>
</evidence>
<keyword evidence="9" id="KW-1185">Reference proteome</keyword>
<dbReference type="Proteomes" id="UP001196068">
    <property type="component" value="Unassembled WGS sequence"/>
</dbReference>
<dbReference type="InterPro" id="IPR014001">
    <property type="entry name" value="Helicase_ATP-bd"/>
</dbReference>
<dbReference type="PROSITE" id="PS00690">
    <property type="entry name" value="DEAH_ATP_HELICASE"/>
    <property type="match status" value="1"/>
</dbReference>
<dbReference type="InterPro" id="IPR010225">
    <property type="entry name" value="HrpB"/>
</dbReference>
<feature type="domain" description="Helicase C-terminal" evidence="7">
    <location>
        <begin position="244"/>
        <end position="412"/>
    </location>
</feature>
<dbReference type="InterPro" id="IPR013689">
    <property type="entry name" value="RNA_helicase_ATP-dep_HrpB_C"/>
</dbReference>
<dbReference type="InterPro" id="IPR049614">
    <property type="entry name" value="HrpB_DEXH"/>
</dbReference>
<dbReference type="PIRSF" id="PIRSF005496">
    <property type="entry name" value="ATP_hel_hrpB"/>
    <property type="match status" value="1"/>
</dbReference>
<dbReference type="EMBL" id="JAAEDH010000008">
    <property type="protein sequence ID" value="MBR0655253.1"/>
    <property type="molecule type" value="Genomic_DNA"/>
</dbReference>
<sequence>MPRCWAPRPAGSVQFPGRRWRRKEARSFAGSQVAKIKEEGPGEFLLPALLPVSDALPALLEALAAGSNAVLIAPPGAGKTTLVPLVLRDAPWMTGGKLLLLEPRRVAARAAARRMADTLGEAVGGVVGLSTRLDRSVSAATRIEVLTEGLLVRRMQSDPGLEGVACVIFDEAHERNLDTDLALALCLDIQRGLRPELRLLVMSATIDGAAFAGLLGGAPVIESLGRAHPVRVVHRARELAEARDLPEAMSGTIREAMRDNPGDVLAFLPGWGEIRRTAEKLAGLDADVLPLHGELPVAEQDRALTQGARRRVVLATSIAETSLTVPGVRIVVDGGFRRAPRLDPATGLSRLATLRISRAAAEQRAGRAGREAPGVAYRLWTEALHRGLPAADRPEILEEELSGLALDCAAWGALPAMLSWLDAPPAGALAAARALLRDLDALDAEDRITETGKRMARLGTHPRLARLMLEARDQGEAALAADLAALLEERDPIRGREAPADIGLRLALMQGGDDPAVDRATLARIRRASGLHRRRLGVSAGTRAEGDPAALLAAGFPDRIAARRGTMEGAFRLASGQGARLAGTDPLRKAPLLAVADLELQGTEARIRMAAPLDRALLEARFPGRLRREEGAAFDARAGAVLARRRLMFGPLVLEETPLDRVDPSVIAEALAVAAAERGLRDLRWSDAARQLQARIGWMRRVAGEAWPDVSDATLAATAAAWLAPYCAGRTKLTELAGIDLHAVLGARLEHGQRRALDAALPVRVELPGGRSAAIDYARETPTLEARAQHLFGLARLPRLAEGQVGLQVSLLSPAGRPIAVTGDLAAFWKAGWAEVRKEMRGRYPRHPWPEDPGAPG</sequence>
<dbReference type="PROSITE" id="PS51192">
    <property type="entry name" value="HELICASE_ATP_BIND_1"/>
    <property type="match status" value="1"/>
</dbReference>
<dbReference type="SMART" id="SM00487">
    <property type="entry name" value="DEXDc"/>
    <property type="match status" value="1"/>
</dbReference>
<name>A0AAF1JYW0_9PROT</name>
<dbReference type="PANTHER" id="PTHR43519">
    <property type="entry name" value="ATP-DEPENDENT RNA HELICASE HRPB"/>
    <property type="match status" value="1"/>
</dbReference>
<dbReference type="InterPro" id="IPR027417">
    <property type="entry name" value="P-loop_NTPase"/>
</dbReference>
<protein>
    <recommendedName>
        <fullName evidence="1">RNA helicase</fullName>
        <ecNumber evidence="1">3.6.4.13</ecNumber>
    </recommendedName>
</protein>
<dbReference type="InterPro" id="IPR011545">
    <property type="entry name" value="DEAD/DEAH_box_helicase_dom"/>
</dbReference>
<evidence type="ECO:0000259" key="7">
    <source>
        <dbReference type="PROSITE" id="PS51194"/>
    </source>
</evidence>
<dbReference type="SUPFAM" id="SSF52540">
    <property type="entry name" value="P-loop containing nucleoside triphosphate hydrolases"/>
    <property type="match status" value="1"/>
</dbReference>
<dbReference type="CDD" id="cd18791">
    <property type="entry name" value="SF2_C_RHA"/>
    <property type="match status" value="1"/>
</dbReference>
<dbReference type="FunFam" id="3.40.50.300:FF:002125">
    <property type="entry name" value="ATP-dependent helicase HrpB"/>
    <property type="match status" value="1"/>
</dbReference>
<evidence type="ECO:0000313" key="9">
    <source>
        <dbReference type="Proteomes" id="UP001196068"/>
    </source>
</evidence>
<reference evidence="8" key="1">
    <citation type="submission" date="2020-01" db="EMBL/GenBank/DDBJ databases">
        <authorList>
            <person name="Rat A."/>
        </authorList>
    </citation>
    <scope>NUCLEOTIDE SEQUENCE</scope>
    <source>
        <strain evidence="8">LMG 28251</strain>
    </source>
</reference>
<dbReference type="SMART" id="SM00490">
    <property type="entry name" value="HELICc"/>
    <property type="match status" value="1"/>
</dbReference>
<dbReference type="Pfam" id="PF08482">
    <property type="entry name" value="HrpB_C"/>
    <property type="match status" value="1"/>
</dbReference>
<dbReference type="GO" id="GO:0005524">
    <property type="term" value="F:ATP binding"/>
    <property type="evidence" value="ECO:0007669"/>
    <property type="project" value="UniProtKB-KW"/>
</dbReference>
<evidence type="ECO:0000256" key="1">
    <source>
        <dbReference type="ARBA" id="ARBA00012552"/>
    </source>
</evidence>
<dbReference type="NCBIfam" id="TIGR01970">
    <property type="entry name" value="DEAH_box_HrpB"/>
    <property type="match status" value="1"/>
</dbReference>
<proteinExistence type="predicted"/>
<dbReference type="GO" id="GO:0003724">
    <property type="term" value="F:RNA helicase activity"/>
    <property type="evidence" value="ECO:0007669"/>
    <property type="project" value="UniProtKB-EC"/>
</dbReference>
<dbReference type="InterPro" id="IPR048333">
    <property type="entry name" value="HA2_WH"/>
</dbReference>
<evidence type="ECO:0000256" key="5">
    <source>
        <dbReference type="ARBA" id="ARBA00022840"/>
    </source>
</evidence>
<dbReference type="InterPro" id="IPR001650">
    <property type="entry name" value="Helicase_C-like"/>
</dbReference>
<evidence type="ECO:0000313" key="8">
    <source>
        <dbReference type="EMBL" id="MBR0655253.1"/>
    </source>
</evidence>
<keyword evidence="5" id="KW-0067">ATP-binding</keyword>
<dbReference type="Gene3D" id="1.20.120.1080">
    <property type="match status" value="1"/>
</dbReference>
<organism evidence="8 9">
    <name type="scientific">Plastoroseomonas arctica</name>
    <dbReference type="NCBI Taxonomy" id="1509237"/>
    <lineage>
        <taxon>Bacteria</taxon>
        <taxon>Pseudomonadati</taxon>
        <taxon>Pseudomonadota</taxon>
        <taxon>Alphaproteobacteria</taxon>
        <taxon>Acetobacterales</taxon>
        <taxon>Acetobacteraceae</taxon>
        <taxon>Plastoroseomonas</taxon>
    </lineage>
</organism>
<evidence type="ECO:0000256" key="2">
    <source>
        <dbReference type="ARBA" id="ARBA00022741"/>
    </source>
</evidence>
<reference evidence="8" key="2">
    <citation type="journal article" date="2021" name="Syst. Appl. Microbiol.">
        <title>Roseomonas hellenica sp. nov., isolated from roots of wild-growing Alkanna tinctoria.</title>
        <authorList>
            <person name="Rat A."/>
            <person name="Naranjo H.D."/>
            <person name="Lebbe L."/>
            <person name="Cnockaert M."/>
            <person name="Krigas N."/>
            <person name="Grigoriadou K."/>
            <person name="Maloupa E."/>
            <person name="Willems A."/>
        </authorList>
    </citation>
    <scope>NUCLEOTIDE SEQUENCE</scope>
    <source>
        <strain evidence="8">LMG 28251</strain>
    </source>
</reference>
<dbReference type="SMART" id="SM00847">
    <property type="entry name" value="HA2"/>
    <property type="match status" value="1"/>
</dbReference>
<accession>A0AAF1JYW0</accession>
<dbReference type="Gene3D" id="3.40.50.300">
    <property type="entry name" value="P-loop containing nucleotide triphosphate hydrolases"/>
    <property type="match status" value="2"/>
</dbReference>
<dbReference type="InterPro" id="IPR002464">
    <property type="entry name" value="DNA/RNA_helicase_DEAH_CS"/>
</dbReference>
<dbReference type="GO" id="GO:0003676">
    <property type="term" value="F:nucleic acid binding"/>
    <property type="evidence" value="ECO:0007669"/>
    <property type="project" value="InterPro"/>
</dbReference>
<dbReference type="Pfam" id="PF00270">
    <property type="entry name" value="DEAD"/>
    <property type="match status" value="1"/>
</dbReference>
<dbReference type="AlphaFoldDB" id="A0AAF1JYW0"/>
<evidence type="ECO:0000256" key="3">
    <source>
        <dbReference type="ARBA" id="ARBA00022801"/>
    </source>
</evidence>
<keyword evidence="3" id="KW-0378">Hydrolase</keyword>
<keyword evidence="4 8" id="KW-0347">Helicase</keyword>
<gene>
    <name evidence="8" type="primary">hrpB</name>
    <name evidence="8" type="ORF">GXW79_09180</name>
</gene>
<feature type="domain" description="Helicase ATP-binding" evidence="6">
    <location>
        <begin position="60"/>
        <end position="224"/>
    </location>
</feature>
<dbReference type="GO" id="GO:0016787">
    <property type="term" value="F:hydrolase activity"/>
    <property type="evidence" value="ECO:0007669"/>
    <property type="project" value="UniProtKB-KW"/>
</dbReference>
<comment type="caution">
    <text evidence="8">The sequence shown here is derived from an EMBL/GenBank/DDBJ whole genome shotgun (WGS) entry which is preliminary data.</text>
</comment>